<dbReference type="AlphaFoldDB" id="A0A5M6DES3"/>
<dbReference type="Pfam" id="PF01261">
    <property type="entry name" value="AP_endonuc_2"/>
    <property type="match status" value="1"/>
</dbReference>
<organism evidence="3 4">
    <name type="scientific">Roseiconus nitratireducens</name>
    <dbReference type="NCBI Taxonomy" id="2605748"/>
    <lineage>
        <taxon>Bacteria</taxon>
        <taxon>Pseudomonadati</taxon>
        <taxon>Planctomycetota</taxon>
        <taxon>Planctomycetia</taxon>
        <taxon>Pirellulales</taxon>
        <taxon>Pirellulaceae</taxon>
        <taxon>Roseiconus</taxon>
    </lineage>
</organism>
<feature type="coiled-coil region" evidence="1">
    <location>
        <begin position="130"/>
        <end position="157"/>
    </location>
</feature>
<evidence type="ECO:0000259" key="2">
    <source>
        <dbReference type="Pfam" id="PF01261"/>
    </source>
</evidence>
<evidence type="ECO:0000256" key="1">
    <source>
        <dbReference type="SAM" id="Coils"/>
    </source>
</evidence>
<keyword evidence="3" id="KW-0413">Isomerase</keyword>
<comment type="caution">
    <text evidence="3">The sequence shown here is derived from an EMBL/GenBank/DDBJ whole genome shotgun (WGS) entry which is preliminary data.</text>
</comment>
<dbReference type="Proteomes" id="UP000324479">
    <property type="component" value="Unassembled WGS sequence"/>
</dbReference>
<evidence type="ECO:0000313" key="3">
    <source>
        <dbReference type="EMBL" id="KAA5546037.1"/>
    </source>
</evidence>
<dbReference type="PANTHER" id="PTHR12110">
    <property type="entry name" value="HYDROXYPYRUVATE ISOMERASE"/>
    <property type="match status" value="1"/>
</dbReference>
<dbReference type="PANTHER" id="PTHR12110:SF41">
    <property type="entry name" value="INOSOSE DEHYDRATASE"/>
    <property type="match status" value="1"/>
</dbReference>
<dbReference type="Gene3D" id="3.20.20.150">
    <property type="entry name" value="Divalent-metal-dependent TIM barrel enzymes"/>
    <property type="match status" value="1"/>
</dbReference>
<gene>
    <name evidence="3" type="ORF">FYK55_03800</name>
</gene>
<reference evidence="3 4" key="1">
    <citation type="submission" date="2019-08" db="EMBL/GenBank/DDBJ databases">
        <authorList>
            <person name="Dhanesh K."/>
            <person name="Kumar G."/>
            <person name="Sasikala C."/>
            <person name="Venkata Ramana C."/>
        </authorList>
    </citation>
    <scope>NUCLEOTIDE SEQUENCE [LARGE SCALE GENOMIC DNA]</scope>
    <source>
        <strain evidence="3 4">JC645</strain>
    </source>
</reference>
<dbReference type="GO" id="GO:0016853">
    <property type="term" value="F:isomerase activity"/>
    <property type="evidence" value="ECO:0007669"/>
    <property type="project" value="UniProtKB-KW"/>
</dbReference>
<dbReference type="RefSeq" id="WP_150075038.1">
    <property type="nucleotide sequence ID" value="NZ_VWOX01000002.1"/>
</dbReference>
<keyword evidence="4" id="KW-1185">Reference proteome</keyword>
<dbReference type="InterPro" id="IPR013022">
    <property type="entry name" value="Xyl_isomerase-like_TIM-brl"/>
</dbReference>
<dbReference type="EMBL" id="VWOX01000002">
    <property type="protein sequence ID" value="KAA5546037.1"/>
    <property type="molecule type" value="Genomic_DNA"/>
</dbReference>
<proteinExistence type="predicted"/>
<name>A0A5M6DES3_9BACT</name>
<keyword evidence="1" id="KW-0175">Coiled coil</keyword>
<dbReference type="SUPFAM" id="SSF51658">
    <property type="entry name" value="Xylose isomerase-like"/>
    <property type="match status" value="1"/>
</dbReference>
<dbReference type="InterPro" id="IPR036237">
    <property type="entry name" value="Xyl_isomerase-like_sf"/>
</dbReference>
<sequence>MKRRQFLRTGAALSLALSQSRWLQALDADNRYRKEIGIQLYTLRNEIRDDVAGTLKAVAEAGYQQVEPYGFPGADEMIQAAKDNGMAVHSSHINADAILYPDRQGAPTVDVLLEKANDAGLTHLVVPYLANDLRGSLDQYKQVAERLNAAAESASQAGIQLSYHNHAFEFQPLKDGRCGYDVFMDEFSDKMKFEVDIFWVRVGGHDPAALIRKLRGRVSQLHLKDLDPSVKTPEFGSVPAEAFQELGDGVIDMEPVLAAAADAGVAHCHVEQDQSPHPVKSIQQSMAYLRQL</sequence>
<dbReference type="InterPro" id="IPR050312">
    <property type="entry name" value="IolE/XylAMocC-like"/>
</dbReference>
<feature type="domain" description="Xylose isomerase-like TIM barrel" evidence="2">
    <location>
        <begin position="55"/>
        <end position="291"/>
    </location>
</feature>
<evidence type="ECO:0000313" key="4">
    <source>
        <dbReference type="Proteomes" id="UP000324479"/>
    </source>
</evidence>
<protein>
    <submittedName>
        <fullName evidence="3">Sugar phosphate isomerase/epimerase</fullName>
    </submittedName>
</protein>
<accession>A0A5M6DES3</accession>